<feature type="transmembrane region" description="Helical" evidence="7">
    <location>
        <begin position="223"/>
        <end position="241"/>
    </location>
</feature>
<gene>
    <name evidence="9" type="ORF">OKJ99_01040</name>
</gene>
<feature type="transmembrane region" description="Helical" evidence="7">
    <location>
        <begin position="276"/>
        <end position="297"/>
    </location>
</feature>
<keyword evidence="4 7" id="KW-1133">Transmembrane helix</keyword>
<feature type="transmembrane region" description="Helical" evidence="7">
    <location>
        <begin position="147"/>
        <end position="172"/>
    </location>
</feature>
<feature type="transmembrane region" description="Helical" evidence="7">
    <location>
        <begin position="363"/>
        <end position="388"/>
    </location>
</feature>
<evidence type="ECO:0000256" key="7">
    <source>
        <dbReference type="SAM" id="Phobius"/>
    </source>
</evidence>
<evidence type="ECO:0000313" key="9">
    <source>
        <dbReference type="EMBL" id="MEB8336105.1"/>
    </source>
</evidence>
<dbReference type="PANTHER" id="PTHR30572">
    <property type="entry name" value="MEMBRANE COMPONENT OF TRANSPORTER-RELATED"/>
    <property type="match status" value="1"/>
</dbReference>
<dbReference type="Pfam" id="PF02687">
    <property type="entry name" value="FtsX"/>
    <property type="match status" value="2"/>
</dbReference>
<dbReference type="InterPro" id="IPR003838">
    <property type="entry name" value="ABC3_permease_C"/>
</dbReference>
<evidence type="ECO:0000313" key="10">
    <source>
        <dbReference type="Proteomes" id="UP001354931"/>
    </source>
</evidence>
<accession>A0ABU6EY41</accession>
<keyword evidence="3 7" id="KW-0812">Transmembrane</keyword>
<feature type="transmembrane region" description="Helical" evidence="7">
    <location>
        <begin position="408"/>
        <end position="427"/>
    </location>
</feature>
<feature type="transmembrane region" description="Helical" evidence="7">
    <location>
        <begin position="108"/>
        <end position="127"/>
    </location>
</feature>
<comment type="caution">
    <text evidence="9">The sequence shown here is derived from an EMBL/GenBank/DDBJ whole genome shotgun (WGS) entry which is preliminary data.</text>
</comment>
<sequence>MFSLALRSVRHRPGRFAATLLSAFLGAVIVMSFDSLYDTAAQAGVDDTSASTLTTSASVVGGYGTLLVFFAIASTLTVNVRQRAAELSLLRSCGATPAQIKRMVVGEAALIGVVASLLAIGPAVLGGRALVGAFQDTGQVAHGVDPVFGAVAAGSGAAVTVLASAGAAFLAVRRATRQQAGERKPRGRLRTVGGTAALVLGVCSASATFAFDTTDPALMAAPAYGAILLSIGFAAFAPALLRTVLAALTWPLTSLTGAGGYLTVHNLRQRAKDLSAVLMPLILFIGVATATLSMQAVENDAVAASGLARSVDDKNLASLNLIVVGIIVVFACIMLINSLYAATVHRRREFGGQRLAGATPGQVLTMVGAESAVLTITGVVAGTIAAIAGLVPFTVVRSDGVLPGQGPWIWLATVAVAVAATFGTGLATTRRVLRAPAVEAVAVAA</sequence>
<organism evidence="9 10">
    <name type="scientific">Streptomyces endophyticus</name>
    <dbReference type="NCBI Taxonomy" id="714166"/>
    <lineage>
        <taxon>Bacteria</taxon>
        <taxon>Bacillati</taxon>
        <taxon>Actinomycetota</taxon>
        <taxon>Actinomycetes</taxon>
        <taxon>Kitasatosporales</taxon>
        <taxon>Streptomycetaceae</taxon>
        <taxon>Streptomyces</taxon>
    </lineage>
</organism>
<dbReference type="EMBL" id="JAOZYC010000001">
    <property type="protein sequence ID" value="MEB8336105.1"/>
    <property type="molecule type" value="Genomic_DNA"/>
</dbReference>
<feature type="transmembrane region" description="Helical" evidence="7">
    <location>
        <begin position="56"/>
        <end position="78"/>
    </location>
</feature>
<protein>
    <submittedName>
        <fullName evidence="9">FtsX-like permease family protein</fullName>
    </submittedName>
</protein>
<feature type="domain" description="ABC3 transporter permease C-terminal" evidence="8">
    <location>
        <begin position="64"/>
        <end position="174"/>
    </location>
</feature>
<evidence type="ECO:0000256" key="3">
    <source>
        <dbReference type="ARBA" id="ARBA00022692"/>
    </source>
</evidence>
<dbReference type="PANTHER" id="PTHR30572:SF4">
    <property type="entry name" value="ABC TRANSPORTER PERMEASE YTRF"/>
    <property type="match status" value="1"/>
</dbReference>
<evidence type="ECO:0000256" key="1">
    <source>
        <dbReference type="ARBA" id="ARBA00004651"/>
    </source>
</evidence>
<evidence type="ECO:0000259" key="8">
    <source>
        <dbReference type="Pfam" id="PF02687"/>
    </source>
</evidence>
<evidence type="ECO:0000256" key="6">
    <source>
        <dbReference type="ARBA" id="ARBA00038076"/>
    </source>
</evidence>
<evidence type="ECO:0000256" key="2">
    <source>
        <dbReference type="ARBA" id="ARBA00022475"/>
    </source>
</evidence>
<proteinExistence type="inferred from homology"/>
<comment type="subcellular location">
    <subcellularLocation>
        <location evidence="1">Cell membrane</location>
        <topology evidence="1">Multi-pass membrane protein</topology>
    </subcellularLocation>
</comment>
<feature type="transmembrane region" description="Helical" evidence="7">
    <location>
        <begin position="317"/>
        <end position="342"/>
    </location>
</feature>
<reference evidence="9 10" key="1">
    <citation type="submission" date="2022-10" db="EMBL/GenBank/DDBJ databases">
        <authorList>
            <person name="Xie J."/>
            <person name="Shen N."/>
        </authorList>
    </citation>
    <scope>NUCLEOTIDE SEQUENCE [LARGE SCALE GENOMIC DNA]</scope>
    <source>
        <strain evidence="9 10">YIM65594</strain>
    </source>
</reference>
<feature type="domain" description="ABC3 transporter permease C-terminal" evidence="8">
    <location>
        <begin position="322"/>
        <end position="436"/>
    </location>
</feature>
<dbReference type="RefSeq" id="WP_326013673.1">
    <property type="nucleotide sequence ID" value="NZ_JAOZYC010000001.1"/>
</dbReference>
<evidence type="ECO:0000256" key="4">
    <source>
        <dbReference type="ARBA" id="ARBA00022989"/>
    </source>
</evidence>
<keyword evidence="5 7" id="KW-0472">Membrane</keyword>
<keyword evidence="2" id="KW-1003">Cell membrane</keyword>
<evidence type="ECO:0000256" key="5">
    <source>
        <dbReference type="ARBA" id="ARBA00023136"/>
    </source>
</evidence>
<dbReference type="InterPro" id="IPR050250">
    <property type="entry name" value="Macrolide_Exporter_MacB"/>
</dbReference>
<comment type="similarity">
    <text evidence="6">Belongs to the ABC-4 integral membrane protein family.</text>
</comment>
<keyword evidence="10" id="KW-1185">Reference proteome</keyword>
<feature type="transmembrane region" description="Helical" evidence="7">
    <location>
        <begin position="192"/>
        <end position="211"/>
    </location>
</feature>
<dbReference type="Proteomes" id="UP001354931">
    <property type="component" value="Unassembled WGS sequence"/>
</dbReference>
<name>A0ABU6EY41_9ACTN</name>